<evidence type="ECO:0000256" key="1">
    <source>
        <dbReference type="ARBA" id="ARBA00023015"/>
    </source>
</evidence>
<proteinExistence type="predicted"/>
<dbReference type="Proteomes" id="UP000515498">
    <property type="component" value="Chromosome"/>
</dbReference>
<reference evidence="7" key="2">
    <citation type="submission" date="2016-10" db="EMBL/GenBank/DDBJ databases">
        <authorList>
            <person name="Varghese N."/>
            <person name="Submissions S."/>
        </authorList>
    </citation>
    <scope>NUCLEOTIDE SEQUENCE [LARGE SCALE GENOMIC DNA]</scope>
    <source>
        <strain evidence="7">UNC267MFSha1.1M11</strain>
    </source>
</reference>
<dbReference type="Gene3D" id="1.10.10.10">
    <property type="entry name" value="Winged helix-like DNA-binding domain superfamily/Winged helix DNA-binding domain"/>
    <property type="match status" value="1"/>
</dbReference>
<organism evidence="6 7">
    <name type="scientific">Mycolicibacterium fluoranthenivorans</name>
    <dbReference type="NCBI Taxonomy" id="258505"/>
    <lineage>
        <taxon>Bacteria</taxon>
        <taxon>Bacillati</taxon>
        <taxon>Actinomycetota</taxon>
        <taxon>Actinomycetes</taxon>
        <taxon>Mycobacteriales</taxon>
        <taxon>Mycobacteriaceae</taxon>
        <taxon>Mycolicibacterium</taxon>
    </lineage>
</organism>
<dbReference type="Gene3D" id="3.30.1050.10">
    <property type="entry name" value="SCP2 sterol-binding domain"/>
    <property type="match status" value="1"/>
</dbReference>
<dbReference type="InterPro" id="IPR002577">
    <property type="entry name" value="HTH_HxlR"/>
</dbReference>
<dbReference type="InterPro" id="IPR003033">
    <property type="entry name" value="SCP2_sterol-bd_dom"/>
</dbReference>
<reference evidence="5 8" key="3">
    <citation type="submission" date="2020-07" db="EMBL/GenBank/DDBJ databases">
        <title>Draft genome sequence of four isobutane-metabolizing strains capable of cometabolically degrading diverse ether contaminants.</title>
        <authorList>
            <person name="Chen W."/>
            <person name="Faulkner N."/>
            <person name="Smith C."/>
            <person name="Hyman M."/>
        </authorList>
    </citation>
    <scope>NUCLEOTIDE SEQUENCE [LARGE SCALE GENOMIC DNA]</scope>
    <source>
        <strain evidence="5 8">2A</strain>
    </source>
</reference>
<keyword evidence="3" id="KW-0804">Transcription</keyword>
<dbReference type="InterPro" id="IPR036388">
    <property type="entry name" value="WH-like_DNA-bd_sf"/>
</dbReference>
<evidence type="ECO:0000313" key="5">
    <source>
        <dbReference type="EMBL" id="QNJ93553.1"/>
    </source>
</evidence>
<feature type="domain" description="HTH hxlR-type" evidence="4">
    <location>
        <begin position="10"/>
        <end position="109"/>
    </location>
</feature>
<dbReference type="PANTHER" id="PTHR33204:SF18">
    <property type="entry name" value="TRANSCRIPTIONAL REGULATORY PROTEIN"/>
    <property type="match status" value="1"/>
</dbReference>
<sequence>MSRRNYGQFCGLAHALDVVGERWTLLIVRELASGPKRYTQLADALTGIGTSLLATRVRQLEADGVVARKLILDQPNAAVAYELTPSGIELAKATVPLALWGARHQMAGVESVEETFRAEWALGFLAAADDDEIPADFAAVYQFHIDGSTACLHVRDGRLRVKAGAAPAADVTVRTTAATFLAIAGRHVTLGEAIARGDLEVTGDADAMAQLTGIVERRLPGGAPLRA</sequence>
<dbReference type="SUPFAM" id="SSF55718">
    <property type="entry name" value="SCP-like"/>
    <property type="match status" value="1"/>
</dbReference>
<dbReference type="GO" id="GO:0003677">
    <property type="term" value="F:DNA binding"/>
    <property type="evidence" value="ECO:0007669"/>
    <property type="project" value="UniProtKB-KW"/>
</dbReference>
<keyword evidence="1" id="KW-0805">Transcription regulation</keyword>
<protein>
    <submittedName>
        <fullName evidence="6">Transcriptional regulator, HxlR family</fullName>
    </submittedName>
    <submittedName>
        <fullName evidence="5">Winged helix-turn-helix transcriptional regulator</fullName>
    </submittedName>
</protein>
<keyword evidence="2" id="KW-0238">DNA-binding</keyword>
<dbReference type="PANTHER" id="PTHR33204">
    <property type="entry name" value="TRANSCRIPTIONAL REGULATOR, MARR FAMILY"/>
    <property type="match status" value="1"/>
</dbReference>
<dbReference type="Pfam" id="PF02036">
    <property type="entry name" value="SCP2"/>
    <property type="match status" value="1"/>
</dbReference>
<dbReference type="InterPro" id="IPR036527">
    <property type="entry name" value="SCP2_sterol-bd_dom_sf"/>
</dbReference>
<dbReference type="SUPFAM" id="SSF46785">
    <property type="entry name" value="Winged helix' DNA-binding domain"/>
    <property type="match status" value="1"/>
</dbReference>
<dbReference type="EMBL" id="CP059894">
    <property type="protein sequence ID" value="QNJ93553.1"/>
    <property type="molecule type" value="Genomic_DNA"/>
</dbReference>
<dbReference type="RefSeq" id="WP_090359299.1">
    <property type="nucleotide sequence ID" value="NZ_CP059894.1"/>
</dbReference>
<reference evidence="6" key="1">
    <citation type="submission" date="2016-10" db="EMBL/GenBank/DDBJ databases">
        <authorList>
            <person name="de Groot N.N."/>
        </authorList>
    </citation>
    <scope>NUCLEOTIDE SEQUENCE [LARGE SCALE GENOMIC DNA]</scope>
    <source>
        <strain evidence="6">UNC267MFSha1.1M11</strain>
    </source>
</reference>
<dbReference type="AlphaFoldDB" id="A0A1G4WJE5"/>
<dbReference type="EMBL" id="FMUB01000007">
    <property type="protein sequence ID" value="SCX24132.1"/>
    <property type="molecule type" value="Genomic_DNA"/>
</dbReference>
<evidence type="ECO:0000313" key="6">
    <source>
        <dbReference type="EMBL" id="SCX24132.1"/>
    </source>
</evidence>
<evidence type="ECO:0000259" key="4">
    <source>
        <dbReference type="PROSITE" id="PS51118"/>
    </source>
</evidence>
<evidence type="ECO:0000313" key="8">
    <source>
        <dbReference type="Proteomes" id="UP000515498"/>
    </source>
</evidence>
<gene>
    <name evidence="5" type="ORF">HZU40_04210</name>
    <name evidence="6" type="ORF">SAMN02799620_03600</name>
</gene>
<dbReference type="Proteomes" id="UP000199707">
    <property type="component" value="Unassembled WGS sequence"/>
</dbReference>
<dbReference type="InterPro" id="IPR036390">
    <property type="entry name" value="WH_DNA-bd_sf"/>
</dbReference>
<name>A0A1G4WJE5_9MYCO</name>
<evidence type="ECO:0000256" key="3">
    <source>
        <dbReference type="ARBA" id="ARBA00023163"/>
    </source>
</evidence>
<dbReference type="PROSITE" id="PS51118">
    <property type="entry name" value="HTH_HXLR"/>
    <property type="match status" value="1"/>
</dbReference>
<evidence type="ECO:0000256" key="2">
    <source>
        <dbReference type="ARBA" id="ARBA00023125"/>
    </source>
</evidence>
<evidence type="ECO:0000313" key="7">
    <source>
        <dbReference type="Proteomes" id="UP000199707"/>
    </source>
</evidence>
<accession>A0A1G4WJE5</accession>
<dbReference type="Pfam" id="PF01638">
    <property type="entry name" value="HxlR"/>
    <property type="match status" value="1"/>
</dbReference>
<dbReference type="STRING" id="1502745.SAMN02799620_03600"/>
<dbReference type="KEGG" id="mflu:HZU40_04210"/>